<keyword evidence="10" id="KW-1185">Reference proteome</keyword>
<comment type="similarity">
    <text evidence="2">Belongs to the JARID1 histone demethylase family.</text>
</comment>
<evidence type="ECO:0000313" key="10">
    <source>
        <dbReference type="Proteomes" id="UP001386955"/>
    </source>
</evidence>
<evidence type="ECO:0000256" key="3">
    <source>
        <dbReference type="ARBA" id="ARBA00022723"/>
    </source>
</evidence>
<dbReference type="Proteomes" id="UP001386955">
    <property type="component" value="Unassembled WGS sequence"/>
</dbReference>
<comment type="caution">
    <text evidence="5">Lacks conserved residue(s) required for the propagation of feature annotation.</text>
</comment>
<dbReference type="PROSITE" id="PS51184">
    <property type="entry name" value="JMJC"/>
    <property type="match status" value="1"/>
</dbReference>
<dbReference type="InterPro" id="IPR045109">
    <property type="entry name" value="LSDs-like"/>
</dbReference>
<dbReference type="PROSITE" id="PS51667">
    <property type="entry name" value="WRC"/>
    <property type="match status" value="1"/>
</dbReference>
<dbReference type="GO" id="GO:0006357">
    <property type="term" value="P:regulation of transcription by RNA polymerase II"/>
    <property type="evidence" value="ECO:0007669"/>
    <property type="project" value="TreeGrafter"/>
</dbReference>
<reference evidence="9 10" key="1">
    <citation type="submission" date="2024-01" db="EMBL/GenBank/DDBJ databases">
        <title>The genomes of 5 underutilized Papilionoideae crops provide insights into root nodulation and disease resistanc.</title>
        <authorList>
            <person name="Jiang F."/>
        </authorList>
    </citation>
    <scope>NUCLEOTIDE SEQUENCE [LARGE SCALE GENOMIC DNA]</scope>
    <source>
        <strain evidence="9">DUOXIRENSHENG_FW03</strain>
        <tissue evidence="9">Leaves</tissue>
    </source>
</reference>
<dbReference type="GO" id="GO:0000118">
    <property type="term" value="C:histone deacetylase complex"/>
    <property type="evidence" value="ECO:0007669"/>
    <property type="project" value="TreeGrafter"/>
</dbReference>
<name>A0AAN9XW63_PSOTE</name>
<feature type="compositionally biased region" description="Basic and acidic residues" evidence="6">
    <location>
        <begin position="688"/>
        <end position="703"/>
    </location>
</feature>
<accession>A0AAN9XW63</accession>
<sequence>MGKKSSPTEGEEAVPEHLRCSRTDGRQWRCRRRVMKNLKLCEIHYAQAQRRQQKKKVQESLKLKRKRQNDTVEIQIGAKRNRKSSEALANRRKQLELIRMVLQREIEKKNKESQFNLNLHLHLHSNHELKKELPNGAMAIASASKPHVASSRCFRSKNAEKASVSQLQCGRNTKKGRRKKCHWCQRSDSWSLIRYFDTQNEVKMACPVCRGTCNCKDCLASQYEDSESKECLAGENRVDRIVHFHYLICMLLPVLKQIKEDHCVEEETKAKIKDGKRISDILIKPVDFVFDEKSYCNYCKTPLLDPHRSCLSCTYSLCLGCSQTLSQGSNSEEINSSISKSKLPDKNACISNESRLLDNKVICSGNLTDTSTLPEWTNCYGVNIVSCSPHTKLGDCGDSHLDLKYVFPLNRIKEMEVKAEEIVCSYDFPETLDKSSSCSLCVDKDHKTSRYKQLQEAAQREDSNDNYLFCPTVLDISCNHFEHFQKHWGKGHPVVVRDVLLSTPNLSWNPLVMFCTYVERSMTRYENNKDLLEACLDWFEVEINVRQYFTGSLKCQPQKNTCHEMLKLKGWLSSQLFKEQFPAHFAEVIDALPIQEYMHPLSGLLNLAANLPPGSTKHDIGPYVYISYGCADEEADSVTNLCYDSYDVVNIMAHTMDIPLSTDQLAKINKLLKKHKALCQKVSSKTTSSEDRKQNEMHSVVREGTDFLRRVNRTSCISTEAKTISNQNLDTNISGYEECDSDFETKKAQSSLPFHRTVLSTEKSPDHNPRNPLENSHSDKRKKFTDNSGAHWDVFRRQDVPKLLEYLKRHSDEFSYTSEHHEKVSLEEHKL</sequence>
<gene>
    <name evidence="9" type="ORF">VNO78_03712</name>
</gene>
<dbReference type="PANTHER" id="PTHR12549:SF42">
    <property type="entry name" value="LYSINE-SPECIFIC DEMETHYLASE JMJ28"/>
    <property type="match status" value="1"/>
</dbReference>
<feature type="domain" description="JmjC" evidence="7">
    <location>
        <begin position="600"/>
        <end position="831"/>
    </location>
</feature>
<dbReference type="InterPro" id="IPR003347">
    <property type="entry name" value="JmjC_dom"/>
</dbReference>
<evidence type="ECO:0000259" key="7">
    <source>
        <dbReference type="PROSITE" id="PS51184"/>
    </source>
</evidence>
<evidence type="ECO:0000256" key="4">
    <source>
        <dbReference type="ARBA" id="ARBA00023242"/>
    </source>
</evidence>
<evidence type="ECO:0000259" key="8">
    <source>
        <dbReference type="PROSITE" id="PS51667"/>
    </source>
</evidence>
<comment type="subcellular location">
    <subcellularLocation>
        <location evidence="1">Nucleus</location>
    </subcellularLocation>
</comment>
<evidence type="ECO:0000313" key="9">
    <source>
        <dbReference type="EMBL" id="KAK7412261.1"/>
    </source>
</evidence>
<dbReference type="AlphaFoldDB" id="A0AAN9XW63"/>
<keyword evidence="4" id="KW-0539">Nucleus</keyword>
<dbReference type="GO" id="GO:0000785">
    <property type="term" value="C:chromatin"/>
    <property type="evidence" value="ECO:0007669"/>
    <property type="project" value="TreeGrafter"/>
</dbReference>
<comment type="caution">
    <text evidence="9">The sequence shown here is derived from an EMBL/GenBank/DDBJ whole genome shotgun (WGS) entry which is preliminary data.</text>
</comment>
<dbReference type="SMART" id="SM00558">
    <property type="entry name" value="JmjC"/>
    <property type="match status" value="1"/>
</dbReference>
<dbReference type="Pfam" id="PF08879">
    <property type="entry name" value="WRC"/>
    <property type="match status" value="1"/>
</dbReference>
<keyword evidence="3" id="KW-0479">Metal-binding</keyword>
<feature type="region of interest" description="Disordered" evidence="6">
    <location>
        <begin position="683"/>
        <end position="703"/>
    </location>
</feature>
<evidence type="ECO:0000256" key="1">
    <source>
        <dbReference type="ARBA" id="ARBA00004123"/>
    </source>
</evidence>
<dbReference type="GO" id="GO:0003712">
    <property type="term" value="F:transcription coregulator activity"/>
    <property type="evidence" value="ECO:0007669"/>
    <property type="project" value="TreeGrafter"/>
</dbReference>
<dbReference type="EMBL" id="JAYMYS010000001">
    <property type="protein sequence ID" value="KAK7412261.1"/>
    <property type="molecule type" value="Genomic_DNA"/>
</dbReference>
<evidence type="ECO:0000256" key="2">
    <source>
        <dbReference type="ARBA" id="ARBA00006801"/>
    </source>
</evidence>
<feature type="domain" description="WRC" evidence="8">
    <location>
        <begin position="14"/>
        <end position="59"/>
    </location>
</feature>
<dbReference type="GO" id="GO:0046872">
    <property type="term" value="F:metal ion binding"/>
    <property type="evidence" value="ECO:0007669"/>
    <property type="project" value="UniProtKB-KW"/>
</dbReference>
<organism evidence="9 10">
    <name type="scientific">Psophocarpus tetragonolobus</name>
    <name type="common">Winged bean</name>
    <name type="synonym">Dolichos tetragonolobus</name>
    <dbReference type="NCBI Taxonomy" id="3891"/>
    <lineage>
        <taxon>Eukaryota</taxon>
        <taxon>Viridiplantae</taxon>
        <taxon>Streptophyta</taxon>
        <taxon>Embryophyta</taxon>
        <taxon>Tracheophyta</taxon>
        <taxon>Spermatophyta</taxon>
        <taxon>Magnoliopsida</taxon>
        <taxon>eudicotyledons</taxon>
        <taxon>Gunneridae</taxon>
        <taxon>Pentapetalae</taxon>
        <taxon>rosids</taxon>
        <taxon>fabids</taxon>
        <taxon>Fabales</taxon>
        <taxon>Fabaceae</taxon>
        <taxon>Papilionoideae</taxon>
        <taxon>50 kb inversion clade</taxon>
        <taxon>NPAAA clade</taxon>
        <taxon>indigoferoid/millettioid clade</taxon>
        <taxon>Phaseoleae</taxon>
        <taxon>Psophocarpus</taxon>
    </lineage>
</organism>
<evidence type="ECO:0000256" key="5">
    <source>
        <dbReference type="PROSITE-ProRule" id="PRU01002"/>
    </source>
</evidence>
<evidence type="ECO:0008006" key="11">
    <source>
        <dbReference type="Google" id="ProtNLM"/>
    </source>
</evidence>
<dbReference type="GO" id="GO:0032454">
    <property type="term" value="F:histone H3K9 demethylase activity"/>
    <property type="evidence" value="ECO:0007669"/>
    <property type="project" value="InterPro"/>
</dbReference>
<evidence type="ECO:0000256" key="6">
    <source>
        <dbReference type="SAM" id="MobiDB-lite"/>
    </source>
</evidence>
<feature type="region of interest" description="Disordered" evidence="6">
    <location>
        <begin position="759"/>
        <end position="785"/>
    </location>
</feature>
<dbReference type="SUPFAM" id="SSF51197">
    <property type="entry name" value="Clavaminate synthase-like"/>
    <property type="match status" value="1"/>
</dbReference>
<proteinExistence type="inferred from homology"/>
<dbReference type="InterPro" id="IPR014977">
    <property type="entry name" value="WRC_dom"/>
</dbReference>
<dbReference type="PANTHER" id="PTHR12549">
    <property type="entry name" value="JMJC DOMAIN-CONTAINING HISTONE DEMETHYLATION PROTEIN"/>
    <property type="match status" value="1"/>
</dbReference>
<protein>
    <recommendedName>
        <fullName evidence="11">Lysine-specific demethylase JMJ25</fullName>
    </recommendedName>
</protein>
<dbReference type="GO" id="GO:0031490">
    <property type="term" value="F:chromatin DNA binding"/>
    <property type="evidence" value="ECO:0007669"/>
    <property type="project" value="TreeGrafter"/>
</dbReference>
<dbReference type="Gene3D" id="2.60.120.650">
    <property type="entry name" value="Cupin"/>
    <property type="match status" value="1"/>
</dbReference>